<dbReference type="PANTHER" id="PTHR11022">
    <property type="entry name" value="PEPTIDOGLYCAN RECOGNITION PROTEIN"/>
    <property type="match status" value="1"/>
</dbReference>
<dbReference type="Pfam" id="PF01510">
    <property type="entry name" value="Amidase_2"/>
    <property type="match status" value="1"/>
</dbReference>
<evidence type="ECO:0000259" key="4">
    <source>
        <dbReference type="SMART" id="SM00644"/>
    </source>
</evidence>
<feature type="domain" description="N-acetylmuramoyl-L-alanine amidase" evidence="4">
    <location>
        <begin position="277"/>
        <end position="416"/>
    </location>
</feature>
<evidence type="ECO:0000313" key="7">
    <source>
        <dbReference type="Proteomes" id="UP001209878"/>
    </source>
</evidence>
<dbReference type="InterPro" id="IPR006619">
    <property type="entry name" value="PGRP_domain_met/bac"/>
</dbReference>
<keyword evidence="3" id="KW-0812">Transmembrane</keyword>
<comment type="similarity">
    <text evidence="1">Belongs to the N-acetylmuramoyl-L-alanine amidase 2 family.</text>
</comment>
<dbReference type="CDD" id="cd06583">
    <property type="entry name" value="PGRP"/>
    <property type="match status" value="1"/>
</dbReference>
<evidence type="ECO:0008006" key="8">
    <source>
        <dbReference type="Google" id="ProtNLM"/>
    </source>
</evidence>
<gene>
    <name evidence="6" type="ORF">NP493_124g04063</name>
</gene>
<dbReference type="InterPro" id="IPR002502">
    <property type="entry name" value="Amidase_domain"/>
</dbReference>
<comment type="caution">
    <text evidence="6">The sequence shown here is derived from an EMBL/GenBank/DDBJ whole genome shotgun (WGS) entry which is preliminary data.</text>
</comment>
<evidence type="ECO:0000256" key="1">
    <source>
        <dbReference type="ARBA" id="ARBA00007553"/>
    </source>
</evidence>
<dbReference type="SMART" id="SM00644">
    <property type="entry name" value="Ami_2"/>
    <property type="match status" value="1"/>
</dbReference>
<dbReference type="GO" id="GO:0008270">
    <property type="term" value="F:zinc ion binding"/>
    <property type="evidence" value="ECO:0007669"/>
    <property type="project" value="InterPro"/>
</dbReference>
<dbReference type="InterPro" id="IPR015510">
    <property type="entry name" value="PGRP"/>
</dbReference>
<evidence type="ECO:0000259" key="5">
    <source>
        <dbReference type="SMART" id="SM00701"/>
    </source>
</evidence>
<dbReference type="GO" id="GO:0008745">
    <property type="term" value="F:N-acetylmuramoyl-L-alanine amidase activity"/>
    <property type="evidence" value="ECO:0007669"/>
    <property type="project" value="InterPro"/>
</dbReference>
<accession>A0AAD9UGQ9</accession>
<dbReference type="Proteomes" id="UP001209878">
    <property type="component" value="Unassembled WGS sequence"/>
</dbReference>
<dbReference type="InterPro" id="IPR041249">
    <property type="entry name" value="HEPN_DZIP3"/>
</dbReference>
<dbReference type="GO" id="GO:0009253">
    <property type="term" value="P:peptidoglycan catabolic process"/>
    <property type="evidence" value="ECO:0007669"/>
    <property type="project" value="InterPro"/>
</dbReference>
<proteinExistence type="inferred from homology"/>
<dbReference type="FunFam" id="3.40.80.10:FF:000001">
    <property type="entry name" value="Peptidoglycan recognition protein 1"/>
    <property type="match status" value="1"/>
</dbReference>
<evidence type="ECO:0000313" key="6">
    <source>
        <dbReference type="EMBL" id="KAK2188720.1"/>
    </source>
</evidence>
<dbReference type="InterPro" id="IPR036505">
    <property type="entry name" value="Amidase/PGRP_sf"/>
</dbReference>
<evidence type="ECO:0000256" key="2">
    <source>
        <dbReference type="ARBA" id="ARBA00022859"/>
    </source>
</evidence>
<dbReference type="Pfam" id="PF18738">
    <property type="entry name" value="HEPN_DZIP3"/>
    <property type="match status" value="1"/>
</dbReference>
<feature type="transmembrane region" description="Helical" evidence="3">
    <location>
        <begin position="218"/>
        <end position="242"/>
    </location>
</feature>
<dbReference type="Gene3D" id="3.40.80.10">
    <property type="entry name" value="Peptidoglycan recognition protein-like"/>
    <property type="match status" value="1"/>
</dbReference>
<name>A0AAD9UGQ9_RIDPI</name>
<feature type="domain" description="Peptidoglycan recognition protein family" evidence="5">
    <location>
        <begin position="268"/>
        <end position="409"/>
    </location>
</feature>
<dbReference type="AlphaFoldDB" id="A0AAD9UGQ9"/>
<dbReference type="GO" id="GO:0002376">
    <property type="term" value="P:immune system process"/>
    <property type="evidence" value="ECO:0007669"/>
    <property type="project" value="UniProtKB-KW"/>
</dbReference>
<keyword evidence="3" id="KW-1133">Transmembrane helix</keyword>
<dbReference type="PANTHER" id="PTHR11022:SF41">
    <property type="entry name" value="PEPTIDOGLYCAN-RECOGNITION PROTEIN LC-RELATED"/>
    <property type="match status" value="1"/>
</dbReference>
<keyword evidence="2" id="KW-0391">Immunity</keyword>
<sequence>MADRDASTRYGRACRLVVEEGTRSVRGFVLANLNPPRREGLSATLRSMRELFQKLKDKSTITDHQFDVLYPPYGDLINEDDIDLTLWVLLMRNATFVSDKAINKMASKVTDTERICRADVMCIKDARNFLFHKSRHELTEEEFDQLWSRSVCSAVLRLCRAVSGDSQDELVKVKDTLVTLETGDLDKSSTERSICQVQLQSLGDIRQIALKEATRKRWAYVVLAVQLVLTIVIIAGMAIAMWKYVEANQTCTKSIQYLSTNGGLINYIPRSGWGARSPKQPPRPLKTPVRYVIVSHTAVLSRCATTDKCCEDTNNVQYFNMHVSGFDDIAYNFLIGDSGVILEGRGSDMWSSAARGWNNVSLSFAFMGLYKRTLPSEEALEALQNFLGYLVTQEKLRSDYIIYGLCQVRPFPLSPGERLYREIQTWPHWRNNSGDANCMHEPVYNHHPVYKYQPSVHVLNGL</sequence>
<dbReference type="EMBL" id="JAODUO010000125">
    <property type="protein sequence ID" value="KAK2188720.1"/>
    <property type="molecule type" value="Genomic_DNA"/>
</dbReference>
<organism evidence="6 7">
    <name type="scientific">Ridgeia piscesae</name>
    <name type="common">Tubeworm</name>
    <dbReference type="NCBI Taxonomy" id="27915"/>
    <lineage>
        <taxon>Eukaryota</taxon>
        <taxon>Metazoa</taxon>
        <taxon>Spiralia</taxon>
        <taxon>Lophotrochozoa</taxon>
        <taxon>Annelida</taxon>
        <taxon>Polychaeta</taxon>
        <taxon>Sedentaria</taxon>
        <taxon>Canalipalpata</taxon>
        <taxon>Sabellida</taxon>
        <taxon>Siboglinidae</taxon>
        <taxon>Ridgeia</taxon>
    </lineage>
</organism>
<keyword evidence="7" id="KW-1185">Reference proteome</keyword>
<keyword evidence="3" id="KW-0472">Membrane</keyword>
<dbReference type="SMART" id="SM00701">
    <property type="entry name" value="PGRP"/>
    <property type="match status" value="1"/>
</dbReference>
<reference evidence="6" key="1">
    <citation type="journal article" date="2023" name="Mol. Biol. Evol.">
        <title>Third-Generation Sequencing Reveals the Adaptive Role of the Epigenome in Three Deep-Sea Polychaetes.</title>
        <authorList>
            <person name="Perez M."/>
            <person name="Aroh O."/>
            <person name="Sun Y."/>
            <person name="Lan Y."/>
            <person name="Juniper S.K."/>
            <person name="Young C.R."/>
            <person name="Angers B."/>
            <person name="Qian P.Y."/>
        </authorList>
    </citation>
    <scope>NUCLEOTIDE SEQUENCE</scope>
    <source>
        <strain evidence="6">R07B-5</strain>
    </source>
</reference>
<evidence type="ECO:0000256" key="3">
    <source>
        <dbReference type="SAM" id="Phobius"/>
    </source>
</evidence>
<dbReference type="SUPFAM" id="SSF55846">
    <property type="entry name" value="N-acetylmuramoyl-L-alanine amidase-like"/>
    <property type="match status" value="1"/>
</dbReference>
<protein>
    <recommendedName>
        <fullName evidence="8">Peptidoglycan recognition protein family domain-containing protein</fullName>
    </recommendedName>
</protein>